<accession>A0AAD7EMR5</accession>
<organism evidence="2 3">
    <name type="scientific">Mycena albidolilacea</name>
    <dbReference type="NCBI Taxonomy" id="1033008"/>
    <lineage>
        <taxon>Eukaryota</taxon>
        <taxon>Fungi</taxon>
        <taxon>Dikarya</taxon>
        <taxon>Basidiomycota</taxon>
        <taxon>Agaricomycotina</taxon>
        <taxon>Agaricomycetes</taxon>
        <taxon>Agaricomycetidae</taxon>
        <taxon>Agaricales</taxon>
        <taxon>Marasmiineae</taxon>
        <taxon>Mycenaceae</taxon>
        <taxon>Mycena</taxon>
    </lineage>
</organism>
<keyword evidence="3" id="KW-1185">Reference proteome</keyword>
<dbReference type="Proteomes" id="UP001218218">
    <property type="component" value="Unassembled WGS sequence"/>
</dbReference>
<feature type="compositionally biased region" description="Basic and acidic residues" evidence="1">
    <location>
        <begin position="1"/>
        <end position="15"/>
    </location>
</feature>
<dbReference type="EMBL" id="JARIHO010000026">
    <property type="protein sequence ID" value="KAJ7340795.1"/>
    <property type="molecule type" value="Genomic_DNA"/>
</dbReference>
<feature type="compositionally biased region" description="Basic and acidic residues" evidence="1">
    <location>
        <begin position="42"/>
        <end position="53"/>
    </location>
</feature>
<evidence type="ECO:0000256" key="1">
    <source>
        <dbReference type="SAM" id="MobiDB-lite"/>
    </source>
</evidence>
<feature type="region of interest" description="Disordered" evidence="1">
    <location>
        <begin position="1"/>
        <end position="81"/>
    </location>
</feature>
<evidence type="ECO:0000313" key="2">
    <source>
        <dbReference type="EMBL" id="KAJ7340795.1"/>
    </source>
</evidence>
<dbReference type="AlphaFoldDB" id="A0AAD7EMR5"/>
<reference evidence="2" key="1">
    <citation type="submission" date="2023-03" db="EMBL/GenBank/DDBJ databases">
        <title>Massive genome expansion in bonnet fungi (Mycena s.s.) driven by repeated elements and novel gene families across ecological guilds.</title>
        <authorList>
            <consortium name="Lawrence Berkeley National Laboratory"/>
            <person name="Harder C.B."/>
            <person name="Miyauchi S."/>
            <person name="Viragh M."/>
            <person name="Kuo A."/>
            <person name="Thoen E."/>
            <person name="Andreopoulos B."/>
            <person name="Lu D."/>
            <person name="Skrede I."/>
            <person name="Drula E."/>
            <person name="Henrissat B."/>
            <person name="Morin E."/>
            <person name="Kohler A."/>
            <person name="Barry K."/>
            <person name="LaButti K."/>
            <person name="Morin E."/>
            <person name="Salamov A."/>
            <person name="Lipzen A."/>
            <person name="Mereny Z."/>
            <person name="Hegedus B."/>
            <person name="Baldrian P."/>
            <person name="Stursova M."/>
            <person name="Weitz H."/>
            <person name="Taylor A."/>
            <person name="Grigoriev I.V."/>
            <person name="Nagy L.G."/>
            <person name="Martin F."/>
            <person name="Kauserud H."/>
        </authorList>
    </citation>
    <scope>NUCLEOTIDE SEQUENCE</scope>
    <source>
        <strain evidence="2">CBHHK002</strain>
    </source>
</reference>
<proteinExistence type="predicted"/>
<sequence>MPDWRRERVWSEKWTGRRGRKGDEWGEESIGGEQAESQKGGEAGRPDVSDPRIQHFARLRASTRDGSGTSEDGDVYGADAEHRFDNGGGIMEEGRRKGQRCRARSDIRSFIRTTKHTEDASSISVPSSLTPATAAALRILDLEREAYRKAGIAQEHNPLKEETRGTQDTLAFFKCVNSSGLDFSPPHTQRTRDMANGASSSPCGCKEQRKAGMKEWRRASHPPCGQMAAASDAPSLLLLPPISSVLHPFSSSSSASLIPPSFYPVYLSSLLLRSPPHPSPIPTCVEAMLGM</sequence>
<evidence type="ECO:0000313" key="3">
    <source>
        <dbReference type="Proteomes" id="UP001218218"/>
    </source>
</evidence>
<protein>
    <submittedName>
        <fullName evidence="2">Uncharacterized protein</fullName>
    </submittedName>
</protein>
<gene>
    <name evidence="2" type="ORF">DFH08DRAFT_963648</name>
</gene>
<comment type="caution">
    <text evidence="2">The sequence shown here is derived from an EMBL/GenBank/DDBJ whole genome shotgun (WGS) entry which is preliminary data.</text>
</comment>
<name>A0AAD7EMR5_9AGAR</name>